<keyword evidence="1" id="KW-0812">Transmembrane</keyword>
<keyword evidence="1" id="KW-1133">Transmembrane helix</keyword>
<name>A0A8A1LM05_AJEC8</name>
<sequence>MILHPYPHSPPFSREFFSILRKNGEGFFFLIFNFIFFVISLMRPIGQERVFPPPRKIKRDFSADGVRKMFPKVTAQAEGKRICVGKRGRHPALFYYIMPKGRIQRCYSTGVFSCLTYGSTCIL</sequence>
<proteinExistence type="predicted"/>
<dbReference type="Proteomes" id="UP000663419">
    <property type="component" value="Chromosome 3"/>
</dbReference>
<gene>
    <name evidence="2" type="ORF">I7I53_00759</name>
</gene>
<dbReference type="AlphaFoldDB" id="A0A8A1LM05"/>
<reference evidence="2" key="1">
    <citation type="submission" date="2021-01" db="EMBL/GenBank/DDBJ databases">
        <title>Chromosome-level genome assembly of a human fungal pathogen reveals clustering of transcriptionally co-regulated genes.</title>
        <authorList>
            <person name="Voorhies M."/>
            <person name="Cohen S."/>
            <person name="Shea T.P."/>
            <person name="Petrus S."/>
            <person name="Munoz J.F."/>
            <person name="Poplawski S."/>
            <person name="Goldman W.E."/>
            <person name="Michael T."/>
            <person name="Cuomo C.A."/>
            <person name="Sil A."/>
            <person name="Beyhan S."/>
        </authorList>
    </citation>
    <scope>NUCLEOTIDE SEQUENCE</scope>
    <source>
        <strain evidence="2">H88</strain>
    </source>
</reference>
<dbReference type="EMBL" id="CP069104">
    <property type="protein sequence ID" value="QSS53484.1"/>
    <property type="molecule type" value="Genomic_DNA"/>
</dbReference>
<accession>A0A8A1LM05</accession>
<keyword evidence="1" id="KW-0472">Membrane</keyword>
<dbReference type="VEuPathDB" id="FungiDB:I7I53_00759"/>
<organism evidence="2 3">
    <name type="scientific">Ajellomyces capsulatus (strain H88)</name>
    <name type="common">Darling's disease fungus</name>
    <name type="synonym">Histoplasma capsulatum</name>
    <dbReference type="NCBI Taxonomy" id="544711"/>
    <lineage>
        <taxon>Eukaryota</taxon>
        <taxon>Fungi</taxon>
        <taxon>Dikarya</taxon>
        <taxon>Ascomycota</taxon>
        <taxon>Pezizomycotina</taxon>
        <taxon>Eurotiomycetes</taxon>
        <taxon>Eurotiomycetidae</taxon>
        <taxon>Onygenales</taxon>
        <taxon>Ajellomycetaceae</taxon>
        <taxon>Histoplasma</taxon>
    </lineage>
</organism>
<protein>
    <submittedName>
        <fullName evidence="2">Uncharacterized protein</fullName>
    </submittedName>
</protein>
<evidence type="ECO:0000313" key="3">
    <source>
        <dbReference type="Proteomes" id="UP000663419"/>
    </source>
</evidence>
<evidence type="ECO:0000256" key="1">
    <source>
        <dbReference type="SAM" id="Phobius"/>
    </source>
</evidence>
<evidence type="ECO:0000313" key="2">
    <source>
        <dbReference type="EMBL" id="QSS53484.1"/>
    </source>
</evidence>
<feature type="transmembrane region" description="Helical" evidence="1">
    <location>
        <begin position="26"/>
        <end position="46"/>
    </location>
</feature>